<evidence type="ECO:0000313" key="2">
    <source>
        <dbReference type="EMBL" id="KAK5930979.1"/>
    </source>
</evidence>
<feature type="compositionally biased region" description="Pro residues" evidence="1">
    <location>
        <begin position="7"/>
        <end position="25"/>
    </location>
</feature>
<accession>A0AAN8HVY4</accession>
<feature type="region of interest" description="Disordered" evidence="1">
    <location>
        <begin position="1"/>
        <end position="25"/>
    </location>
</feature>
<sequence>MEAPTTPNLPPPLMPPSLPPSIGPHFPFTPQPAAFQWTPVPPSCALFVTRLHPTITATTNPFFAATSPFSQCALRCQRPLRRKR</sequence>
<dbReference type="Proteomes" id="UP001331515">
    <property type="component" value="Unassembled WGS sequence"/>
</dbReference>
<dbReference type="EMBL" id="JAURVH010001516">
    <property type="protein sequence ID" value="KAK5930979.1"/>
    <property type="molecule type" value="Genomic_DNA"/>
</dbReference>
<organism evidence="2 3">
    <name type="scientific">Champsocephalus gunnari</name>
    <name type="common">Mackerel icefish</name>
    <dbReference type="NCBI Taxonomy" id="52237"/>
    <lineage>
        <taxon>Eukaryota</taxon>
        <taxon>Metazoa</taxon>
        <taxon>Chordata</taxon>
        <taxon>Craniata</taxon>
        <taxon>Vertebrata</taxon>
        <taxon>Euteleostomi</taxon>
        <taxon>Actinopterygii</taxon>
        <taxon>Neopterygii</taxon>
        <taxon>Teleostei</taxon>
        <taxon>Neoteleostei</taxon>
        <taxon>Acanthomorphata</taxon>
        <taxon>Eupercaria</taxon>
        <taxon>Perciformes</taxon>
        <taxon>Notothenioidei</taxon>
        <taxon>Channichthyidae</taxon>
        <taxon>Champsocephalus</taxon>
    </lineage>
</organism>
<gene>
    <name evidence="2" type="ORF">CgunFtcFv8_027171</name>
</gene>
<comment type="caution">
    <text evidence="2">The sequence shown here is derived from an EMBL/GenBank/DDBJ whole genome shotgun (WGS) entry which is preliminary data.</text>
</comment>
<protein>
    <submittedName>
        <fullName evidence="2">Uncharacterized protein</fullName>
    </submittedName>
</protein>
<evidence type="ECO:0000313" key="3">
    <source>
        <dbReference type="Proteomes" id="UP001331515"/>
    </source>
</evidence>
<name>A0AAN8HVY4_CHAGU</name>
<keyword evidence="3" id="KW-1185">Reference proteome</keyword>
<reference evidence="2 3" key="1">
    <citation type="journal article" date="2023" name="Mol. Biol. Evol.">
        <title>Genomics of Secondarily Temperate Adaptation in the Only Non-Antarctic Icefish.</title>
        <authorList>
            <person name="Rivera-Colon A.G."/>
            <person name="Rayamajhi N."/>
            <person name="Minhas B.F."/>
            <person name="Madrigal G."/>
            <person name="Bilyk K.T."/>
            <person name="Yoon V."/>
            <person name="Hune M."/>
            <person name="Gregory S."/>
            <person name="Cheng C.H.C."/>
            <person name="Catchen J.M."/>
        </authorList>
    </citation>
    <scope>NUCLEOTIDE SEQUENCE [LARGE SCALE GENOMIC DNA]</scope>
    <source>
        <tissue evidence="2">White muscle</tissue>
    </source>
</reference>
<proteinExistence type="predicted"/>
<evidence type="ECO:0000256" key="1">
    <source>
        <dbReference type="SAM" id="MobiDB-lite"/>
    </source>
</evidence>
<dbReference type="AlphaFoldDB" id="A0AAN8HVY4"/>